<evidence type="ECO:0000313" key="2">
    <source>
        <dbReference type="Proteomes" id="UP000829398"/>
    </source>
</evidence>
<dbReference type="EMBL" id="CM039175">
    <property type="protein sequence ID" value="KAH9734797.1"/>
    <property type="molecule type" value="Genomic_DNA"/>
</dbReference>
<protein>
    <submittedName>
        <fullName evidence="1">Uncharacterized protein</fullName>
    </submittedName>
</protein>
<accession>A0ACB8JQ74</accession>
<sequence length="1393" mass="160353">MVEDVEEKVCKKMVGIVSVSANIIRASEVVYGKPFRPWRVRINRTPPRWRCVYPSRFQLATRFEGDQIRIDAEKTRPSLFTQPQPTPVSSPFFETYAPFYTPSRPQQPVYNQFFGFSHLQPTPQPSSPRKSKSKVKISEPKPNVPSSSSTSTIPPEDFPQDIPEPHKKDKDPMAQYHYHTVQNQSSDSSEPETVDESNPSSSNSFANTDETSTNSESEYADITSILMATETADPSASTSTPIVEDHPSDQVSQTDPMPPPVHEHSIKPSSASWFIFDDIPRHKWSARLQEFAAWIDLQGTKPNAQPQAVLREFMARSTGSLRDWLESLGEYRQLQFMESLIGTALNIIHEQFIGEKTASTEADRKEYHQMKCCSLKRHLLDAHYKRMSILFYKLNGFNEPSLKHVFIASLPSELQPDLQRKLTATNLSIADISLGKIFQMAMLSLDKICEQKEFFKDLMEDKKPFSEACKKPYLKIECKDEKKCVCPTTKKRHFRKHFHRKSSSKKPFRYFKKKDVSQYRKKKSNHCFVCKKRGHFARNCPHKSAKVVRLIQHLQHSSLLSENEDVESNFSEQSAQDDQTAFLIAESSDSEDISVISTVQTVNHVSTIPRPSLKMSIIPSKFHKPIPVIGFIDTGADTSMIDPSVLPSDCWEHHSKLFRAVNGETFETTLITKKPVDWACQAFYVEKRSELVRGKKRLVIDYQPLNSFLKDDKFPLPKIQTLFVHLQGARIFSKFDLKAGFWQLSISPVDRHKTVFCIPDAHYQWTVMPFGLKVAPSLFQKAMTKIFSPILHHALVYIDDILLFSSNHESHQKLLLDFFHIVQAHGIMLSEKKSSIGKESIDFLGMVIKDGQYQPGPHIAIELLKFPDTHLNRKQIQQFLGIVNYVCDFIPKVAIHTSQLSRMLKKQCPPWGPTQTEAVKHLKTDASDDYWSAILLEDINGVRHFCAHASGQFKDSEKNYHVIYKEILAVKYGIKKFEFHPISHKFLINMDNSSFPRLFDFKNKLLPDKQLLSLKTWFAKYDFTVQHIKGNQNLIPNFLTCPAINKPALISSIQTIPVIAMNCQLPFKALNQRNFPMNISFQSAYQLQDFAKKFLYKFFFNVQTKKPDSFPNLCMEHLFLTGLTLSSLSISEDELWYMWCLTTLYATKLVFPIKPVLTHLTTPDFSPDLLWTLFEWYSPLTWWRKQLQHLCTFHGLDKMPEQEANIWTTVHRPYFQHPETQDYWTQDMAYEWRTYPYLYTLIHDTSVSSVLKAYLMELNNVPPPAINIHHTSIGPSHTLEVIPKTQGCTPGSSSSPQGILVMEQHPDYTNVLFQDAQDPWEDFQSLLHTENPHYTVTTPDSPAASTSQPMTEADEDKYQQAEAYLDQRQIRRHKRQSEKATRDMSPSRYPSTP</sequence>
<proteinExistence type="predicted"/>
<evidence type="ECO:0000313" key="1">
    <source>
        <dbReference type="EMBL" id="KAH9734797.1"/>
    </source>
</evidence>
<reference evidence="2" key="1">
    <citation type="journal article" date="2023" name="Hortic. Res.">
        <title>A chromosome-level phased genome enabling allele-level studies in sweet orange: a case study on citrus Huanglongbing tolerance.</title>
        <authorList>
            <person name="Wu B."/>
            <person name="Yu Q."/>
            <person name="Deng Z."/>
            <person name="Duan Y."/>
            <person name="Luo F."/>
            <person name="Gmitter F. Jr."/>
        </authorList>
    </citation>
    <scope>NUCLEOTIDE SEQUENCE [LARGE SCALE GENOMIC DNA]</scope>
    <source>
        <strain evidence="2">cv. Valencia</strain>
    </source>
</reference>
<comment type="caution">
    <text evidence="1">The sequence shown here is derived from an EMBL/GenBank/DDBJ whole genome shotgun (WGS) entry which is preliminary data.</text>
</comment>
<organism evidence="1 2">
    <name type="scientific">Citrus sinensis</name>
    <name type="common">Sweet orange</name>
    <name type="synonym">Citrus aurantium var. sinensis</name>
    <dbReference type="NCBI Taxonomy" id="2711"/>
    <lineage>
        <taxon>Eukaryota</taxon>
        <taxon>Viridiplantae</taxon>
        <taxon>Streptophyta</taxon>
        <taxon>Embryophyta</taxon>
        <taxon>Tracheophyta</taxon>
        <taxon>Spermatophyta</taxon>
        <taxon>Magnoliopsida</taxon>
        <taxon>eudicotyledons</taxon>
        <taxon>Gunneridae</taxon>
        <taxon>Pentapetalae</taxon>
        <taxon>rosids</taxon>
        <taxon>malvids</taxon>
        <taxon>Sapindales</taxon>
        <taxon>Rutaceae</taxon>
        <taxon>Aurantioideae</taxon>
        <taxon>Citrus</taxon>
    </lineage>
</organism>
<keyword evidence="2" id="KW-1185">Reference proteome</keyword>
<dbReference type="Proteomes" id="UP000829398">
    <property type="component" value="Chromosome 6"/>
</dbReference>
<name>A0ACB8JQ74_CITSI</name>
<gene>
    <name evidence="1" type="ORF">KPL71_017510</name>
</gene>